<dbReference type="Proteomes" id="UP000289738">
    <property type="component" value="Chromosome A06"/>
</dbReference>
<dbReference type="AlphaFoldDB" id="A0A445CKT0"/>
<gene>
    <name evidence="1" type="ORF">Ahy_A06g026557</name>
</gene>
<evidence type="ECO:0000313" key="2">
    <source>
        <dbReference type="Proteomes" id="UP000289738"/>
    </source>
</evidence>
<evidence type="ECO:0008006" key="3">
    <source>
        <dbReference type="Google" id="ProtNLM"/>
    </source>
</evidence>
<name>A0A445CKT0_ARAHY</name>
<proteinExistence type="predicted"/>
<protein>
    <recommendedName>
        <fullName evidence="3">Peptidase A2 domain-containing protein</fullName>
    </recommendedName>
</protein>
<sequence length="285" mass="31793">MVGTISIIPTEYLGECKSNLDEDYDQEDEDAFSFIRIEDEPSFFPSPTERQMSHLHPLHIVAVVNGFKINKVWIDGGAAISLLPERMLGKVRKHVDKLVLTNIVVTDFKGLSVKLRYLDMPFEPTETYNMSRTVDLIAEAHCVENKSCDDLIKDQVSTLSHHAIYFTFDWSNLIGGFDIASLVIAGTGTEVKSSKVALVGVVETFDVPGLDPRGVWRLAWGEGSGCNSGGVSKTLDREESELLDDLVRMTQVYEFLLKNAAGDLPWNQSLALIEKQVEKQLELVE</sequence>
<accession>A0A445CKT0</accession>
<comment type="caution">
    <text evidence="1">The sequence shown here is derived from an EMBL/GenBank/DDBJ whole genome shotgun (WGS) entry which is preliminary data.</text>
</comment>
<organism evidence="1 2">
    <name type="scientific">Arachis hypogaea</name>
    <name type="common">Peanut</name>
    <dbReference type="NCBI Taxonomy" id="3818"/>
    <lineage>
        <taxon>Eukaryota</taxon>
        <taxon>Viridiplantae</taxon>
        <taxon>Streptophyta</taxon>
        <taxon>Embryophyta</taxon>
        <taxon>Tracheophyta</taxon>
        <taxon>Spermatophyta</taxon>
        <taxon>Magnoliopsida</taxon>
        <taxon>eudicotyledons</taxon>
        <taxon>Gunneridae</taxon>
        <taxon>Pentapetalae</taxon>
        <taxon>rosids</taxon>
        <taxon>fabids</taxon>
        <taxon>Fabales</taxon>
        <taxon>Fabaceae</taxon>
        <taxon>Papilionoideae</taxon>
        <taxon>50 kb inversion clade</taxon>
        <taxon>dalbergioids sensu lato</taxon>
        <taxon>Dalbergieae</taxon>
        <taxon>Pterocarpus clade</taxon>
        <taxon>Arachis</taxon>
    </lineage>
</organism>
<keyword evidence="2" id="KW-1185">Reference proteome</keyword>
<evidence type="ECO:0000313" key="1">
    <source>
        <dbReference type="EMBL" id="RYR51546.1"/>
    </source>
</evidence>
<reference evidence="1 2" key="1">
    <citation type="submission" date="2019-01" db="EMBL/GenBank/DDBJ databases">
        <title>Sequencing of cultivated peanut Arachis hypogaea provides insights into genome evolution and oil improvement.</title>
        <authorList>
            <person name="Chen X."/>
        </authorList>
    </citation>
    <scope>NUCLEOTIDE SEQUENCE [LARGE SCALE GENOMIC DNA]</scope>
    <source>
        <strain evidence="2">cv. Fuhuasheng</strain>
        <tissue evidence="1">Leaves</tissue>
    </source>
</reference>
<dbReference type="EMBL" id="SDMP01000006">
    <property type="protein sequence ID" value="RYR51546.1"/>
    <property type="molecule type" value="Genomic_DNA"/>
</dbReference>